<dbReference type="Pfam" id="PF12796">
    <property type="entry name" value="Ank_2"/>
    <property type="match status" value="2"/>
</dbReference>
<evidence type="ECO:0000313" key="5">
    <source>
        <dbReference type="Proteomes" id="UP000835052"/>
    </source>
</evidence>
<dbReference type="EMBL" id="CAJGYM010000001">
    <property type="protein sequence ID" value="CAD6184716.1"/>
    <property type="molecule type" value="Genomic_DNA"/>
</dbReference>
<feature type="repeat" description="ANK" evidence="3">
    <location>
        <begin position="71"/>
        <end position="103"/>
    </location>
</feature>
<evidence type="ECO:0000256" key="2">
    <source>
        <dbReference type="ARBA" id="ARBA00023043"/>
    </source>
</evidence>
<dbReference type="SMART" id="SM00248">
    <property type="entry name" value="ANK"/>
    <property type="match status" value="8"/>
</dbReference>
<dbReference type="Pfam" id="PF13857">
    <property type="entry name" value="Ank_5"/>
    <property type="match status" value="2"/>
</dbReference>
<feature type="repeat" description="ANK" evidence="3">
    <location>
        <begin position="206"/>
        <end position="238"/>
    </location>
</feature>
<dbReference type="SUPFAM" id="SSF48403">
    <property type="entry name" value="Ankyrin repeat"/>
    <property type="match status" value="1"/>
</dbReference>
<feature type="repeat" description="ANK" evidence="3">
    <location>
        <begin position="305"/>
        <end position="337"/>
    </location>
</feature>
<gene>
    <name evidence="4" type="ORF">CAUJ_LOCUS635</name>
</gene>
<evidence type="ECO:0000256" key="3">
    <source>
        <dbReference type="PROSITE-ProRule" id="PRU00023"/>
    </source>
</evidence>
<keyword evidence="1" id="KW-0677">Repeat</keyword>
<accession>A0A8S1GNJ7</accession>
<dbReference type="PROSITE" id="PS50088">
    <property type="entry name" value="ANK_REPEAT"/>
    <property type="match status" value="7"/>
</dbReference>
<organism evidence="4 5">
    <name type="scientific">Caenorhabditis auriculariae</name>
    <dbReference type="NCBI Taxonomy" id="2777116"/>
    <lineage>
        <taxon>Eukaryota</taxon>
        <taxon>Metazoa</taxon>
        <taxon>Ecdysozoa</taxon>
        <taxon>Nematoda</taxon>
        <taxon>Chromadorea</taxon>
        <taxon>Rhabditida</taxon>
        <taxon>Rhabditina</taxon>
        <taxon>Rhabditomorpha</taxon>
        <taxon>Rhabditoidea</taxon>
        <taxon>Rhabditidae</taxon>
        <taxon>Peloderinae</taxon>
        <taxon>Caenorhabditis</taxon>
    </lineage>
</organism>
<evidence type="ECO:0000256" key="1">
    <source>
        <dbReference type="ARBA" id="ARBA00022737"/>
    </source>
</evidence>
<protein>
    <submittedName>
        <fullName evidence="4">Uncharacterized protein</fullName>
    </submittedName>
</protein>
<reference evidence="4" key="1">
    <citation type="submission" date="2020-10" db="EMBL/GenBank/DDBJ databases">
        <authorList>
            <person name="Kikuchi T."/>
        </authorList>
    </citation>
    <scope>NUCLEOTIDE SEQUENCE</scope>
    <source>
        <strain evidence="4">NKZ352</strain>
    </source>
</reference>
<dbReference type="AlphaFoldDB" id="A0A8S1GNJ7"/>
<proteinExistence type="predicted"/>
<dbReference type="PANTHER" id="PTHR24123:SF33">
    <property type="entry name" value="PROTEIN HOS4"/>
    <property type="match status" value="1"/>
</dbReference>
<name>A0A8S1GNJ7_9PELO</name>
<feature type="repeat" description="ANK" evidence="3">
    <location>
        <begin position="139"/>
        <end position="171"/>
    </location>
</feature>
<feature type="repeat" description="ANK" evidence="3">
    <location>
        <begin position="272"/>
        <end position="304"/>
    </location>
</feature>
<keyword evidence="2 3" id="KW-0040">ANK repeat</keyword>
<sequence>MEREYQDDLTTEVLRGDVAKVRRMLRTNVDIEAISEPSGYTPLTAAVIINHVELVKLLLENGADIEKKNGWDLNALMLSMTERSDEMFDLLLNSGADVNSMDEDGVTPLFVALDPTFEPNRRPLRLMELGARVNVSNKEGVTPLHCAVVRYHWEAVVKMIERGANVNAKTIEGCTPLHAAASFNNHFSLIDLLVNNGAALENRAERNHTPLLAAVYCGKTECVQALIRNGARTDVRDREGTPALVLAAKKDWPMCEALLSSPEIDIDAVDVFGNTAMHEAVVAENFQLFDELIRRDAAVDVQNGAGETPLMLAAQRDLADVVEELLAKNADPQLRNGYDESVFDIAEREDASETLEVLRLWIEQNILHPGLVFELEDVSSDEE</sequence>
<dbReference type="PROSITE" id="PS50297">
    <property type="entry name" value="ANK_REP_REGION"/>
    <property type="match status" value="5"/>
</dbReference>
<dbReference type="InterPro" id="IPR036770">
    <property type="entry name" value="Ankyrin_rpt-contain_sf"/>
</dbReference>
<dbReference type="Proteomes" id="UP000835052">
    <property type="component" value="Unassembled WGS sequence"/>
</dbReference>
<dbReference type="InterPro" id="IPR002110">
    <property type="entry name" value="Ankyrin_rpt"/>
</dbReference>
<dbReference type="InterPro" id="IPR051165">
    <property type="entry name" value="Multifunctional_ANK_Repeat"/>
</dbReference>
<keyword evidence="5" id="KW-1185">Reference proteome</keyword>
<dbReference type="OrthoDB" id="5406014at2759"/>
<feature type="repeat" description="ANK" evidence="3">
    <location>
        <begin position="172"/>
        <end position="205"/>
    </location>
</feature>
<dbReference type="Gene3D" id="1.25.40.20">
    <property type="entry name" value="Ankyrin repeat-containing domain"/>
    <property type="match status" value="4"/>
</dbReference>
<dbReference type="PANTHER" id="PTHR24123">
    <property type="entry name" value="ANKYRIN REPEAT-CONTAINING"/>
    <property type="match status" value="1"/>
</dbReference>
<comment type="caution">
    <text evidence="4">The sequence shown here is derived from an EMBL/GenBank/DDBJ whole genome shotgun (WGS) entry which is preliminary data.</text>
</comment>
<feature type="repeat" description="ANK" evidence="3">
    <location>
        <begin position="38"/>
        <end position="70"/>
    </location>
</feature>
<evidence type="ECO:0000313" key="4">
    <source>
        <dbReference type="EMBL" id="CAD6184716.1"/>
    </source>
</evidence>